<evidence type="ECO:0000313" key="3">
    <source>
        <dbReference type="Proteomes" id="UP000695562"/>
    </source>
</evidence>
<name>A0A8J4PZA3_9MYCE</name>
<dbReference type="AlphaFoldDB" id="A0A8J4PZA3"/>
<dbReference type="Proteomes" id="UP000695562">
    <property type="component" value="Unassembled WGS sequence"/>
</dbReference>
<evidence type="ECO:0000256" key="1">
    <source>
        <dbReference type="SAM" id="Coils"/>
    </source>
</evidence>
<comment type="caution">
    <text evidence="2">The sequence shown here is derived from an EMBL/GenBank/DDBJ whole genome shotgun (WGS) entry which is preliminary data.</text>
</comment>
<evidence type="ECO:0000313" key="2">
    <source>
        <dbReference type="EMBL" id="KAF2075742.1"/>
    </source>
</evidence>
<protein>
    <submittedName>
        <fullName evidence="2">Uncharacterized protein</fullName>
    </submittedName>
</protein>
<reference evidence="2" key="1">
    <citation type="submission" date="2020-01" db="EMBL/GenBank/DDBJ databases">
        <title>Development of genomics and gene disruption for Polysphondylium violaceum indicates a role for the polyketide synthase stlB in stalk morphogenesis.</title>
        <authorList>
            <person name="Narita B."/>
            <person name="Kawabe Y."/>
            <person name="Kin K."/>
            <person name="Saito T."/>
            <person name="Gibbs R."/>
            <person name="Kuspa A."/>
            <person name="Muzny D."/>
            <person name="Queller D."/>
            <person name="Richards S."/>
            <person name="Strassman J."/>
            <person name="Sucgang R."/>
            <person name="Worley K."/>
            <person name="Schaap P."/>
        </authorList>
    </citation>
    <scope>NUCLEOTIDE SEQUENCE</scope>
    <source>
        <strain evidence="2">QSvi11</strain>
    </source>
</reference>
<accession>A0A8J4PZA3</accession>
<feature type="coiled-coil region" evidence="1">
    <location>
        <begin position="65"/>
        <end position="92"/>
    </location>
</feature>
<keyword evidence="3" id="KW-1185">Reference proteome</keyword>
<organism evidence="2 3">
    <name type="scientific">Polysphondylium violaceum</name>
    <dbReference type="NCBI Taxonomy" id="133409"/>
    <lineage>
        <taxon>Eukaryota</taxon>
        <taxon>Amoebozoa</taxon>
        <taxon>Evosea</taxon>
        <taxon>Eumycetozoa</taxon>
        <taxon>Dictyostelia</taxon>
        <taxon>Dictyosteliales</taxon>
        <taxon>Dictyosteliaceae</taxon>
        <taxon>Polysphondylium</taxon>
    </lineage>
</organism>
<keyword evidence="1" id="KW-0175">Coiled coil</keyword>
<sequence length="96" mass="11473">MSKNPIKSDLTRKIIWNNSLERSLYIQMETNSNLNIDDNARLKQENWEFRKAGSNKDHLSLILQIEKKDKKLEKYARIIDQLKIENKNSIKESKRE</sequence>
<dbReference type="EMBL" id="AJWJ01000088">
    <property type="protein sequence ID" value="KAF2075742.1"/>
    <property type="molecule type" value="Genomic_DNA"/>
</dbReference>
<gene>
    <name evidence="2" type="ORF">CYY_002985</name>
</gene>
<proteinExistence type="predicted"/>